<keyword evidence="3" id="KW-1185">Reference proteome</keyword>
<evidence type="ECO:0000256" key="1">
    <source>
        <dbReference type="SAM" id="Phobius"/>
    </source>
</evidence>
<proteinExistence type="predicted"/>
<keyword evidence="1" id="KW-1133">Transmembrane helix</keyword>
<protein>
    <submittedName>
        <fullName evidence="2">Uncharacterized protein</fullName>
    </submittedName>
</protein>
<feature type="transmembrane region" description="Helical" evidence="1">
    <location>
        <begin position="145"/>
        <end position="168"/>
    </location>
</feature>
<sequence length="311" mass="34621">MGKEAPRPLTAMGILRKGANLFWRSAKPMLSILVIILVLNYVCLSRTSSIVDSSISRFLRSKNLLRRLESGTDTFNSIASESWDEIRQIIRAVVVVSLTYYLLYSFIVIAIIYTVAMVGKSRTVALKDLVVRIRRTWMGTMATNIYVYFLTSGYLSFCVLLMSAVAFFGGISAATLALIAAMAILGFLFFLHLSMLWSQAVVVSVMEEGRSGIFALGRAAERVQGMKGSGFRVNFLLFLVVALAQTLISTATFFPLPDLLSSIIFSLVYLLVMVLIQAVNVVFYYECQENQEEAATRMENLAYTRAPLEEP</sequence>
<feature type="transmembrane region" description="Helical" evidence="1">
    <location>
        <begin position="235"/>
        <end position="256"/>
    </location>
</feature>
<dbReference type="AlphaFoldDB" id="A0A7I8IWX0"/>
<dbReference type="PANTHER" id="PTHR33133:SF1">
    <property type="entry name" value="EXPRESSED PROTEIN-RELATED"/>
    <property type="match status" value="1"/>
</dbReference>
<accession>A0A7I8IWX0</accession>
<dbReference type="Proteomes" id="UP001189122">
    <property type="component" value="Unassembled WGS sequence"/>
</dbReference>
<feature type="transmembrane region" description="Helical" evidence="1">
    <location>
        <begin position="89"/>
        <end position="113"/>
    </location>
</feature>
<dbReference type="EMBL" id="CACRZD030000006">
    <property type="protein sequence ID" value="CAA6662281.1"/>
    <property type="molecule type" value="Genomic_DNA"/>
</dbReference>
<keyword evidence="1" id="KW-0472">Membrane</keyword>
<keyword evidence="1" id="KW-0812">Transmembrane</keyword>
<organism evidence="2">
    <name type="scientific">Spirodela intermedia</name>
    <name type="common">Intermediate duckweed</name>
    <dbReference type="NCBI Taxonomy" id="51605"/>
    <lineage>
        <taxon>Eukaryota</taxon>
        <taxon>Viridiplantae</taxon>
        <taxon>Streptophyta</taxon>
        <taxon>Embryophyta</taxon>
        <taxon>Tracheophyta</taxon>
        <taxon>Spermatophyta</taxon>
        <taxon>Magnoliopsida</taxon>
        <taxon>Liliopsida</taxon>
        <taxon>Araceae</taxon>
        <taxon>Lemnoideae</taxon>
        <taxon>Spirodela</taxon>
    </lineage>
</organism>
<reference evidence="2 3" key="1">
    <citation type="submission" date="2019-12" db="EMBL/GenBank/DDBJ databases">
        <authorList>
            <person name="Scholz U."/>
            <person name="Mascher M."/>
            <person name="Fiebig A."/>
        </authorList>
    </citation>
    <scope>NUCLEOTIDE SEQUENCE</scope>
</reference>
<name>A0A7I8IWX0_SPIIN</name>
<dbReference type="PANTHER" id="PTHR33133">
    <property type="entry name" value="OS08G0107100 PROTEIN-RELATED"/>
    <property type="match status" value="1"/>
</dbReference>
<feature type="transmembrane region" description="Helical" evidence="1">
    <location>
        <begin position="21"/>
        <end position="42"/>
    </location>
</feature>
<evidence type="ECO:0000313" key="3">
    <source>
        <dbReference type="Proteomes" id="UP001189122"/>
    </source>
</evidence>
<gene>
    <name evidence="2" type="ORF">SI7747_06008674</name>
</gene>
<dbReference type="EMBL" id="LR743593">
    <property type="protein sequence ID" value="CAA2622649.1"/>
    <property type="molecule type" value="Genomic_DNA"/>
</dbReference>
<feature type="transmembrane region" description="Helical" evidence="1">
    <location>
        <begin position="262"/>
        <end position="285"/>
    </location>
</feature>
<evidence type="ECO:0000313" key="2">
    <source>
        <dbReference type="EMBL" id="CAA2622649.1"/>
    </source>
</evidence>
<feature type="transmembrane region" description="Helical" evidence="1">
    <location>
        <begin position="174"/>
        <end position="197"/>
    </location>
</feature>